<organism evidence="9 10">
    <name type="scientific">Rhodoferax fermentans</name>
    <dbReference type="NCBI Taxonomy" id="28066"/>
    <lineage>
        <taxon>Bacteria</taxon>
        <taxon>Pseudomonadati</taxon>
        <taxon>Pseudomonadota</taxon>
        <taxon>Betaproteobacteria</taxon>
        <taxon>Burkholderiales</taxon>
        <taxon>Comamonadaceae</taxon>
        <taxon>Rhodoferax</taxon>
    </lineage>
</organism>
<comment type="subunit">
    <text evidence="6">The complex is composed of six subunits: RnfA, RnfB, RnfC, RnfD, RnfE and RnfG.</text>
</comment>
<feature type="domain" description="FMN-binding" evidence="8">
    <location>
        <begin position="116"/>
        <end position="218"/>
    </location>
</feature>
<dbReference type="EMBL" id="MTJN01000002">
    <property type="protein sequence ID" value="OOV06685.1"/>
    <property type="molecule type" value="Genomic_DNA"/>
</dbReference>
<proteinExistence type="inferred from homology"/>
<protein>
    <recommendedName>
        <fullName evidence="6">Ion-translocating oxidoreductase complex subunit G</fullName>
        <ecNumber evidence="6">7.-.-.-</ecNumber>
    </recommendedName>
    <alternativeName>
        <fullName evidence="6">Rnf electron transport complex subunit G</fullName>
    </alternativeName>
</protein>
<evidence type="ECO:0000259" key="8">
    <source>
        <dbReference type="SMART" id="SM00900"/>
    </source>
</evidence>
<dbReference type="RefSeq" id="WP_242472800.1">
    <property type="nucleotide sequence ID" value="NZ_MTJN01000002.1"/>
</dbReference>
<evidence type="ECO:0000256" key="1">
    <source>
        <dbReference type="ARBA" id="ARBA00022448"/>
    </source>
</evidence>
<keyword evidence="1 6" id="KW-0813">Transport</keyword>
<comment type="cofactor">
    <cofactor evidence="6">
        <name>FMN</name>
        <dbReference type="ChEBI" id="CHEBI:58210"/>
    </cofactor>
</comment>
<keyword evidence="6" id="KW-0997">Cell inner membrane</keyword>
<dbReference type="STRING" id="28066.RF819_08065"/>
<dbReference type="GO" id="GO:0022900">
    <property type="term" value="P:electron transport chain"/>
    <property type="evidence" value="ECO:0007669"/>
    <property type="project" value="UniProtKB-UniRule"/>
</dbReference>
<reference evidence="9 10" key="1">
    <citation type="submission" date="2017-01" db="EMBL/GenBank/DDBJ databases">
        <title>Genome sequencing of Rhodoferax fermentans JCM 7819.</title>
        <authorList>
            <person name="Kim Y.J."/>
            <person name="Farh M.E.-A."/>
            <person name="Yang D.-C."/>
        </authorList>
    </citation>
    <scope>NUCLEOTIDE SEQUENCE [LARGE SCALE GENOMIC DNA]</scope>
    <source>
        <strain evidence="9 10">JCM 7819</strain>
    </source>
</reference>
<keyword evidence="4 6" id="KW-0288">FMN</keyword>
<dbReference type="GO" id="GO:0009055">
    <property type="term" value="F:electron transfer activity"/>
    <property type="evidence" value="ECO:0007669"/>
    <property type="project" value="InterPro"/>
</dbReference>
<keyword evidence="10" id="KW-1185">Reference proteome</keyword>
<keyword evidence="6" id="KW-1278">Translocase</keyword>
<dbReference type="PANTHER" id="PTHR36118">
    <property type="entry name" value="ION-TRANSLOCATING OXIDOREDUCTASE COMPLEX SUBUNIT G"/>
    <property type="match status" value="1"/>
</dbReference>
<evidence type="ECO:0000256" key="5">
    <source>
        <dbReference type="ARBA" id="ARBA00022982"/>
    </source>
</evidence>
<dbReference type="SMART" id="SM00900">
    <property type="entry name" value="FMN_bind"/>
    <property type="match status" value="1"/>
</dbReference>
<keyword evidence="6 7" id="KW-1133">Transmembrane helix</keyword>
<comment type="caution">
    <text evidence="9">The sequence shown here is derived from an EMBL/GenBank/DDBJ whole genome shotgun (WGS) entry which is preliminary data.</text>
</comment>
<accession>A0A1T1ART7</accession>
<dbReference type="Proteomes" id="UP000190750">
    <property type="component" value="Unassembled WGS sequence"/>
</dbReference>
<evidence type="ECO:0000313" key="9">
    <source>
        <dbReference type="EMBL" id="OOV06685.1"/>
    </source>
</evidence>
<feature type="modified residue" description="FMN phosphoryl threonine" evidence="6">
    <location>
        <position position="201"/>
    </location>
</feature>
<dbReference type="InterPro" id="IPR007329">
    <property type="entry name" value="FMN-bd"/>
</dbReference>
<dbReference type="InterPro" id="IPR010209">
    <property type="entry name" value="Ion_transpt_RnfG/RsxG"/>
</dbReference>
<keyword evidence="6 7" id="KW-0812">Transmembrane</keyword>
<dbReference type="AlphaFoldDB" id="A0A1T1ART7"/>
<keyword evidence="2 6" id="KW-0597">Phosphoprotein</keyword>
<keyword evidence="3 6" id="KW-0285">Flavoprotein</keyword>
<evidence type="ECO:0000256" key="3">
    <source>
        <dbReference type="ARBA" id="ARBA00022630"/>
    </source>
</evidence>
<keyword evidence="6 7" id="KW-0472">Membrane</keyword>
<dbReference type="EC" id="7.-.-.-" evidence="6"/>
<keyword evidence="6" id="KW-1003">Cell membrane</keyword>
<evidence type="ECO:0000256" key="2">
    <source>
        <dbReference type="ARBA" id="ARBA00022553"/>
    </source>
</evidence>
<name>A0A1T1ART7_RHOFE</name>
<sequence length="233" mass="24396">MNTPHTPAIPPSVAQTPTRAMVLTLGLVAAICGLIIVSAYEGSLSAVRDNRRVALERAITKVLPGAHQTLSYLALSNGAIEPANSDDTPVGALRFHAAYDTTGRLMGIAAEGSAKGYADTVRILFGYSPPCACVVGIGVISMRETPGIGDKILTDTAFLANFKSLDTRLNGELKALANEVKTVKHGTKTQAWQVDAISGATITSRAVGRAINDAAQALLPRLVPQIDQIQKAP</sequence>
<gene>
    <name evidence="6" type="primary">rnfG</name>
    <name evidence="9" type="ORF">RF819_08065</name>
</gene>
<comment type="subcellular location">
    <subcellularLocation>
        <location evidence="6">Cell inner membrane</location>
        <topology evidence="6">Single-pass membrane protein</topology>
    </subcellularLocation>
</comment>
<dbReference type="GO" id="GO:0010181">
    <property type="term" value="F:FMN binding"/>
    <property type="evidence" value="ECO:0007669"/>
    <property type="project" value="InterPro"/>
</dbReference>
<evidence type="ECO:0000256" key="6">
    <source>
        <dbReference type="HAMAP-Rule" id="MF_00479"/>
    </source>
</evidence>
<dbReference type="GO" id="GO:0005886">
    <property type="term" value="C:plasma membrane"/>
    <property type="evidence" value="ECO:0007669"/>
    <property type="project" value="UniProtKB-SubCell"/>
</dbReference>
<dbReference type="HAMAP" id="MF_00479">
    <property type="entry name" value="RsxG_RnfG"/>
    <property type="match status" value="1"/>
</dbReference>
<evidence type="ECO:0000256" key="4">
    <source>
        <dbReference type="ARBA" id="ARBA00022643"/>
    </source>
</evidence>
<evidence type="ECO:0000313" key="10">
    <source>
        <dbReference type="Proteomes" id="UP000190750"/>
    </source>
</evidence>
<evidence type="ECO:0000256" key="7">
    <source>
        <dbReference type="SAM" id="Phobius"/>
    </source>
</evidence>
<dbReference type="Pfam" id="PF04205">
    <property type="entry name" value="FMN_bind"/>
    <property type="match status" value="1"/>
</dbReference>
<comment type="similarity">
    <text evidence="6">Belongs to the RnfG family.</text>
</comment>
<feature type="transmembrane region" description="Helical" evidence="7">
    <location>
        <begin position="20"/>
        <end position="42"/>
    </location>
</feature>
<keyword evidence="5 6" id="KW-0249">Electron transport</keyword>
<comment type="function">
    <text evidence="6">Part of a membrane-bound complex that couples electron transfer with translocation of ions across the membrane.</text>
</comment>
<dbReference type="PANTHER" id="PTHR36118:SF1">
    <property type="entry name" value="ION-TRANSLOCATING OXIDOREDUCTASE COMPLEX SUBUNIT G"/>
    <property type="match status" value="1"/>
</dbReference>